<proteinExistence type="inferred from homology"/>
<keyword evidence="3 5" id="KW-1133">Transmembrane helix</keyword>
<dbReference type="AlphaFoldDB" id="A0A271J334"/>
<dbReference type="PANTHER" id="PTHR43229">
    <property type="entry name" value="NODULATION PROTEIN J"/>
    <property type="match status" value="1"/>
</dbReference>
<keyword evidence="2 5" id="KW-0812">Transmembrane</keyword>
<dbReference type="Pfam" id="PF01061">
    <property type="entry name" value="ABC2_membrane"/>
    <property type="match status" value="1"/>
</dbReference>
<evidence type="ECO:0000313" key="8">
    <source>
        <dbReference type="Proteomes" id="UP000216339"/>
    </source>
</evidence>
<keyword evidence="5" id="KW-1003">Cell membrane</keyword>
<dbReference type="InterPro" id="IPR047817">
    <property type="entry name" value="ABC2_TM_bact-type"/>
</dbReference>
<protein>
    <recommendedName>
        <fullName evidence="5">Transport permease protein</fullName>
    </recommendedName>
</protein>
<accession>A0A271J334</accession>
<comment type="similarity">
    <text evidence="5">Belongs to the ABC-2 integral membrane protein family.</text>
</comment>
<comment type="caution">
    <text evidence="7">The sequence shown here is derived from an EMBL/GenBank/DDBJ whole genome shotgun (WGS) entry which is preliminary data.</text>
</comment>
<feature type="domain" description="ABC transmembrane type-2" evidence="6">
    <location>
        <begin position="21"/>
        <end position="253"/>
    </location>
</feature>
<dbReference type="EMBL" id="MQWD01000001">
    <property type="protein sequence ID" value="PAP77375.1"/>
    <property type="molecule type" value="Genomic_DNA"/>
</dbReference>
<dbReference type="PIRSF" id="PIRSF006648">
    <property type="entry name" value="DrrB"/>
    <property type="match status" value="1"/>
</dbReference>
<feature type="transmembrane region" description="Helical" evidence="5">
    <location>
        <begin position="21"/>
        <end position="42"/>
    </location>
</feature>
<feature type="transmembrane region" description="Helical" evidence="5">
    <location>
        <begin position="165"/>
        <end position="185"/>
    </location>
</feature>
<reference evidence="7 8" key="1">
    <citation type="submission" date="2016-11" db="EMBL/GenBank/DDBJ databases">
        <title>Study of marine rhodopsin-containing bacteria.</title>
        <authorList>
            <person name="Yoshizawa S."/>
            <person name="Kumagai Y."/>
            <person name="Kogure K."/>
        </authorList>
    </citation>
    <scope>NUCLEOTIDE SEQUENCE [LARGE SCALE GENOMIC DNA]</scope>
    <source>
        <strain evidence="7 8">SAORIC-28</strain>
    </source>
</reference>
<dbReference type="PRINTS" id="PR00164">
    <property type="entry name" value="ABC2TRNSPORT"/>
</dbReference>
<keyword evidence="8" id="KW-1185">Reference proteome</keyword>
<dbReference type="InterPro" id="IPR051784">
    <property type="entry name" value="Nod_factor_ABC_transporter"/>
</dbReference>
<sequence>MTAAVLALWSREIRVFVRDRARVVGVLAQPVLFWVVFGFGFADSVSVPGSDAGYLQYLLPGMVALTVLFTAIYSTLSVVEDRQSGVLQAVLVAPQPRSALVLGIVLGGVTLAVGQAALIGAFAPLVGFRPGLGGAAVALVAGVLLAVTFCAFGFVMAWRLKSGRAYHAVMNVVLIPVWLLSGAFFPEAGASEAVAFAMRLNPATYGVGLLRYGLGGLPASIPGTSLSFGTCLIVSVAVAALAFAWAAGTARRTP</sequence>
<evidence type="ECO:0000256" key="1">
    <source>
        <dbReference type="ARBA" id="ARBA00004141"/>
    </source>
</evidence>
<keyword evidence="4 5" id="KW-0472">Membrane</keyword>
<feature type="transmembrane region" description="Helical" evidence="5">
    <location>
        <begin position="135"/>
        <end position="158"/>
    </location>
</feature>
<keyword evidence="5" id="KW-0813">Transport</keyword>
<dbReference type="PROSITE" id="PS51012">
    <property type="entry name" value="ABC_TM2"/>
    <property type="match status" value="1"/>
</dbReference>
<feature type="transmembrane region" description="Helical" evidence="5">
    <location>
        <begin position="100"/>
        <end position="123"/>
    </location>
</feature>
<evidence type="ECO:0000256" key="2">
    <source>
        <dbReference type="ARBA" id="ARBA00022692"/>
    </source>
</evidence>
<organism evidence="7 8">
    <name type="scientific">Rubrivirga marina</name>
    <dbReference type="NCBI Taxonomy" id="1196024"/>
    <lineage>
        <taxon>Bacteria</taxon>
        <taxon>Pseudomonadati</taxon>
        <taxon>Rhodothermota</taxon>
        <taxon>Rhodothermia</taxon>
        <taxon>Rhodothermales</taxon>
        <taxon>Rubricoccaceae</taxon>
        <taxon>Rubrivirga</taxon>
    </lineage>
</organism>
<name>A0A271J334_9BACT</name>
<comment type="subcellular location">
    <subcellularLocation>
        <location evidence="5">Cell membrane</location>
        <topology evidence="5">Multi-pass membrane protein</topology>
    </subcellularLocation>
    <subcellularLocation>
        <location evidence="1">Membrane</location>
        <topology evidence="1">Multi-pass membrane protein</topology>
    </subcellularLocation>
</comment>
<evidence type="ECO:0000256" key="5">
    <source>
        <dbReference type="RuleBase" id="RU361157"/>
    </source>
</evidence>
<dbReference type="OrthoDB" id="9788252at2"/>
<dbReference type="InterPro" id="IPR013525">
    <property type="entry name" value="ABC2_TM"/>
</dbReference>
<dbReference type="RefSeq" id="WP_095511044.1">
    <property type="nucleotide sequence ID" value="NZ_MQWD01000001.1"/>
</dbReference>
<dbReference type="Proteomes" id="UP000216339">
    <property type="component" value="Unassembled WGS sequence"/>
</dbReference>
<evidence type="ECO:0000256" key="4">
    <source>
        <dbReference type="ARBA" id="ARBA00023136"/>
    </source>
</evidence>
<dbReference type="GO" id="GO:0043190">
    <property type="term" value="C:ATP-binding cassette (ABC) transporter complex"/>
    <property type="evidence" value="ECO:0007669"/>
    <property type="project" value="InterPro"/>
</dbReference>
<evidence type="ECO:0000256" key="3">
    <source>
        <dbReference type="ARBA" id="ARBA00022989"/>
    </source>
</evidence>
<dbReference type="GO" id="GO:0140359">
    <property type="term" value="F:ABC-type transporter activity"/>
    <property type="evidence" value="ECO:0007669"/>
    <property type="project" value="InterPro"/>
</dbReference>
<dbReference type="InterPro" id="IPR000412">
    <property type="entry name" value="ABC_2_transport"/>
</dbReference>
<evidence type="ECO:0000259" key="6">
    <source>
        <dbReference type="PROSITE" id="PS51012"/>
    </source>
</evidence>
<feature type="transmembrane region" description="Helical" evidence="5">
    <location>
        <begin position="54"/>
        <end position="79"/>
    </location>
</feature>
<evidence type="ECO:0000313" key="7">
    <source>
        <dbReference type="EMBL" id="PAP77375.1"/>
    </source>
</evidence>
<gene>
    <name evidence="7" type="ORF">BSZ37_13490</name>
</gene>
<feature type="transmembrane region" description="Helical" evidence="5">
    <location>
        <begin position="226"/>
        <end position="248"/>
    </location>
</feature>
<dbReference type="PANTHER" id="PTHR43229:SF2">
    <property type="entry name" value="NODULATION PROTEIN J"/>
    <property type="match status" value="1"/>
</dbReference>